<evidence type="ECO:0000256" key="1">
    <source>
        <dbReference type="SAM" id="MobiDB-lite"/>
    </source>
</evidence>
<gene>
    <name evidence="2" type="ORF">CCAP1982_LOCUS13272</name>
</gene>
<dbReference type="OrthoDB" id="10041151at2759"/>
<dbReference type="EMBL" id="CAJHJT010000034">
    <property type="protein sequence ID" value="CAD7004888.1"/>
    <property type="molecule type" value="Genomic_DNA"/>
</dbReference>
<comment type="caution">
    <text evidence="2">The sequence shown here is derived from an EMBL/GenBank/DDBJ whole genome shotgun (WGS) entry which is preliminary data.</text>
</comment>
<dbReference type="GO" id="GO:0019894">
    <property type="term" value="F:kinesin binding"/>
    <property type="evidence" value="ECO:0007669"/>
    <property type="project" value="TreeGrafter"/>
</dbReference>
<name>A0A811V2W4_CERCA</name>
<dbReference type="GO" id="GO:0007097">
    <property type="term" value="P:nuclear migration"/>
    <property type="evidence" value="ECO:0007669"/>
    <property type="project" value="TreeGrafter"/>
</dbReference>
<dbReference type="PANTHER" id="PTHR21524">
    <property type="entry name" value="SPECTRIN REPEAT CONTAINING NUCLEAR ENVELOPE PROTEIN 2"/>
    <property type="match status" value="1"/>
</dbReference>
<dbReference type="GO" id="GO:0006997">
    <property type="term" value="P:nucleus organization"/>
    <property type="evidence" value="ECO:0007669"/>
    <property type="project" value="TreeGrafter"/>
</dbReference>
<dbReference type="Proteomes" id="UP000606786">
    <property type="component" value="Unassembled WGS sequence"/>
</dbReference>
<dbReference type="GO" id="GO:0007010">
    <property type="term" value="P:cytoskeleton organization"/>
    <property type="evidence" value="ECO:0007669"/>
    <property type="project" value="TreeGrafter"/>
</dbReference>
<reference evidence="2" key="1">
    <citation type="submission" date="2020-11" db="EMBL/GenBank/DDBJ databases">
        <authorList>
            <person name="Whitehead M."/>
        </authorList>
    </citation>
    <scope>NUCLEOTIDE SEQUENCE</scope>
    <source>
        <strain evidence="2">EGII</strain>
    </source>
</reference>
<dbReference type="GO" id="GO:0048471">
    <property type="term" value="C:perinuclear region of cytoplasm"/>
    <property type="evidence" value="ECO:0007669"/>
    <property type="project" value="TreeGrafter"/>
</dbReference>
<dbReference type="GO" id="GO:0005635">
    <property type="term" value="C:nuclear envelope"/>
    <property type="evidence" value="ECO:0007669"/>
    <property type="project" value="TreeGrafter"/>
</dbReference>
<sequence>MPLNNSNASGVANMKSSVSMTSLPPDDEKTEESRDVIKAKLRVERPYNSLKKNIERNVVGSTLGVKPHCLGQNLSCTSSCTNHRYSWGSGYSYSSSSLQSSATTLGLGSAKDDLWAVIQANYNYIMDTNLLDSCKETERHLAEQYGADNVDCGESLNVKLLGVTQQRETSWHDPRELRKWLRDMEERLENAPTLSAATTLTITELQSCLAEHSGATFVRRYMTYAITNS</sequence>
<feature type="compositionally biased region" description="Polar residues" evidence="1">
    <location>
        <begin position="1"/>
        <end position="22"/>
    </location>
</feature>
<accession>A0A811V2W4</accession>
<organism evidence="2 3">
    <name type="scientific">Ceratitis capitata</name>
    <name type="common">Mediterranean fruit fly</name>
    <name type="synonym">Tephritis capitata</name>
    <dbReference type="NCBI Taxonomy" id="7213"/>
    <lineage>
        <taxon>Eukaryota</taxon>
        <taxon>Metazoa</taxon>
        <taxon>Ecdysozoa</taxon>
        <taxon>Arthropoda</taxon>
        <taxon>Hexapoda</taxon>
        <taxon>Insecta</taxon>
        <taxon>Pterygota</taxon>
        <taxon>Neoptera</taxon>
        <taxon>Endopterygota</taxon>
        <taxon>Diptera</taxon>
        <taxon>Brachycera</taxon>
        <taxon>Muscomorpha</taxon>
        <taxon>Tephritoidea</taxon>
        <taxon>Tephritidae</taxon>
        <taxon>Ceratitis</taxon>
        <taxon>Ceratitis</taxon>
    </lineage>
</organism>
<evidence type="ECO:0000313" key="2">
    <source>
        <dbReference type="EMBL" id="CAD7004888.1"/>
    </source>
</evidence>
<protein>
    <submittedName>
        <fullName evidence="2">(Mediterranean fruit fly) hypothetical protein</fullName>
    </submittedName>
</protein>
<dbReference type="PANTHER" id="PTHR21524:SF5">
    <property type="entry name" value="SPECTRIN REPEAT CONTAINING NUCLEAR ENVELOPE PROTEIN 2"/>
    <property type="match status" value="1"/>
</dbReference>
<evidence type="ECO:0000313" key="3">
    <source>
        <dbReference type="Proteomes" id="UP000606786"/>
    </source>
</evidence>
<keyword evidence="3" id="KW-1185">Reference proteome</keyword>
<dbReference type="AlphaFoldDB" id="A0A811V2W4"/>
<proteinExistence type="predicted"/>
<feature type="region of interest" description="Disordered" evidence="1">
    <location>
        <begin position="1"/>
        <end position="33"/>
    </location>
</feature>